<organism evidence="8">
    <name type="scientific">Guillardia theta (strain CCMP2712)</name>
    <name type="common">Cryptophyte</name>
    <dbReference type="NCBI Taxonomy" id="905079"/>
    <lineage>
        <taxon>Eukaryota</taxon>
        <taxon>Cryptophyceae</taxon>
        <taxon>Pyrenomonadales</taxon>
        <taxon>Geminigeraceae</taxon>
        <taxon>Guillardia</taxon>
    </lineage>
</organism>
<dbReference type="PaxDb" id="55529-EKX33944"/>
<dbReference type="RefSeq" id="XP_005820924.1">
    <property type="nucleotide sequence ID" value="XM_005820867.1"/>
</dbReference>
<dbReference type="InterPro" id="IPR018967">
    <property type="entry name" value="FeS-contain_CDGSH-typ"/>
</dbReference>
<dbReference type="STRING" id="905079.L1IDF1"/>
<dbReference type="Gene3D" id="3.40.5.90">
    <property type="entry name" value="CDGSH iron-sulfur domain, mitoNEET-type"/>
    <property type="match status" value="2"/>
</dbReference>
<reference evidence="10" key="2">
    <citation type="submission" date="2012-11" db="EMBL/GenBank/DDBJ databases">
        <authorList>
            <person name="Kuo A."/>
            <person name="Curtis B.A."/>
            <person name="Tanifuji G."/>
            <person name="Burki F."/>
            <person name="Gruber A."/>
            <person name="Irimia M."/>
            <person name="Maruyama S."/>
            <person name="Arias M.C."/>
            <person name="Ball S.G."/>
            <person name="Gile G.H."/>
            <person name="Hirakawa Y."/>
            <person name="Hopkins J.F."/>
            <person name="Rensing S.A."/>
            <person name="Schmutz J."/>
            <person name="Symeonidi A."/>
            <person name="Elias M."/>
            <person name="Eveleigh R.J."/>
            <person name="Herman E.K."/>
            <person name="Klute M.J."/>
            <person name="Nakayama T."/>
            <person name="Obornik M."/>
            <person name="Reyes-Prieto A."/>
            <person name="Armbrust E.V."/>
            <person name="Aves S.J."/>
            <person name="Beiko R.G."/>
            <person name="Coutinho P."/>
            <person name="Dacks J.B."/>
            <person name="Durnford D.G."/>
            <person name="Fast N.M."/>
            <person name="Green B.R."/>
            <person name="Grisdale C."/>
            <person name="Hempe F."/>
            <person name="Henrissat B."/>
            <person name="Hoppner M.P."/>
            <person name="Ishida K.-I."/>
            <person name="Kim E."/>
            <person name="Koreny L."/>
            <person name="Kroth P.G."/>
            <person name="Liu Y."/>
            <person name="Malik S.-B."/>
            <person name="Maier U.G."/>
            <person name="McRose D."/>
            <person name="Mock T."/>
            <person name="Neilson J.A."/>
            <person name="Onodera N.T."/>
            <person name="Poole A.M."/>
            <person name="Pritham E.J."/>
            <person name="Richards T.A."/>
            <person name="Rocap G."/>
            <person name="Roy S.W."/>
            <person name="Sarai C."/>
            <person name="Schaack S."/>
            <person name="Shirato S."/>
            <person name="Slamovits C.H."/>
            <person name="Spencer D.F."/>
            <person name="Suzuki S."/>
            <person name="Worden A.Z."/>
            <person name="Zauner S."/>
            <person name="Barry K."/>
            <person name="Bell C."/>
            <person name="Bharti A.K."/>
            <person name="Crow J.A."/>
            <person name="Grimwood J."/>
            <person name="Kramer R."/>
            <person name="Lindquist E."/>
            <person name="Lucas S."/>
            <person name="Salamov A."/>
            <person name="McFadden G.I."/>
            <person name="Lane C.E."/>
            <person name="Keeling P.J."/>
            <person name="Gray M.W."/>
            <person name="Grigoriev I.V."/>
            <person name="Archibald J.M."/>
        </authorList>
    </citation>
    <scope>NUCLEOTIDE SEQUENCE</scope>
    <source>
        <strain evidence="10">CCMP2712</strain>
    </source>
</reference>
<evidence type="ECO:0000313" key="9">
    <source>
        <dbReference type="EnsemblProtists" id="EKX33944"/>
    </source>
</evidence>
<dbReference type="Pfam" id="PF09360">
    <property type="entry name" value="zf-CDGSH"/>
    <property type="match status" value="2"/>
</dbReference>
<keyword evidence="3" id="KW-0408">Iron</keyword>
<dbReference type="AlphaFoldDB" id="L1IDF1"/>
<evidence type="ECO:0000256" key="5">
    <source>
        <dbReference type="ARBA" id="ARBA00034078"/>
    </source>
</evidence>
<name>L1IDF1_GUITC</name>
<dbReference type="GO" id="GO:0046872">
    <property type="term" value="F:metal ion binding"/>
    <property type="evidence" value="ECO:0007669"/>
    <property type="project" value="UniProtKB-KW"/>
</dbReference>
<dbReference type="GO" id="GO:0005739">
    <property type="term" value="C:mitochondrion"/>
    <property type="evidence" value="ECO:0007669"/>
    <property type="project" value="TreeGrafter"/>
</dbReference>
<evidence type="ECO:0000256" key="3">
    <source>
        <dbReference type="ARBA" id="ARBA00023004"/>
    </source>
</evidence>
<dbReference type="EMBL" id="JH993124">
    <property type="protein sequence ID" value="EKX33944.1"/>
    <property type="molecule type" value="Genomic_DNA"/>
</dbReference>
<feature type="domain" description="Iron-binding zinc finger CDGSH type" evidence="7">
    <location>
        <begin position="15"/>
        <end position="52"/>
    </location>
</feature>
<dbReference type="HOGENOM" id="CLU_145019_2_0_1"/>
<dbReference type="GO" id="GO:0051537">
    <property type="term" value="F:2 iron, 2 sulfur cluster binding"/>
    <property type="evidence" value="ECO:0007669"/>
    <property type="project" value="UniProtKB-KW"/>
</dbReference>
<evidence type="ECO:0000259" key="7">
    <source>
        <dbReference type="SMART" id="SM00704"/>
    </source>
</evidence>
<accession>L1IDF1</accession>
<dbReference type="KEGG" id="gtt:GUITHDRAFT_155896"/>
<dbReference type="GeneID" id="17290679"/>
<evidence type="ECO:0000256" key="6">
    <source>
        <dbReference type="SAM" id="MobiDB-lite"/>
    </source>
</evidence>
<dbReference type="InterPro" id="IPR052950">
    <property type="entry name" value="CISD"/>
</dbReference>
<protein>
    <recommendedName>
        <fullName evidence="7">Iron-binding zinc finger CDGSH type domain-containing protein</fullName>
    </recommendedName>
</protein>
<dbReference type="PANTHER" id="PTHR46491">
    <property type="entry name" value="CDGSH IRON SULFUR DOMAIN PROTEIN HOMOLOG"/>
    <property type="match status" value="1"/>
</dbReference>
<keyword evidence="10" id="KW-1185">Reference proteome</keyword>
<sequence>MAEIEDADKVICAMRSSVPVDLEEGKTYYWCTCGRSKKQPFCDGSHQGTAFKPMAYTATATEQRKLCQCKQTANPPFCDGRHKKLPEDAAGKAFPPNSVP</sequence>
<dbReference type="InterPro" id="IPR042216">
    <property type="entry name" value="MitoNEET_CISD"/>
</dbReference>
<evidence type="ECO:0000256" key="2">
    <source>
        <dbReference type="ARBA" id="ARBA00022723"/>
    </source>
</evidence>
<dbReference type="PANTHER" id="PTHR46491:SF3">
    <property type="entry name" value="CDGSH IRON-SULFUR DOMAIN-CONTAINING PROTEIN 3, MITOCHONDRIAL"/>
    <property type="match status" value="1"/>
</dbReference>
<dbReference type="Proteomes" id="UP000011087">
    <property type="component" value="Unassembled WGS sequence"/>
</dbReference>
<keyword evidence="2" id="KW-0479">Metal-binding</keyword>
<reference evidence="9" key="3">
    <citation type="submission" date="2016-03" db="UniProtKB">
        <authorList>
            <consortium name="EnsemblProtists"/>
        </authorList>
    </citation>
    <scope>IDENTIFICATION</scope>
</reference>
<comment type="cofactor">
    <cofactor evidence="5">
        <name>[2Fe-2S] cluster</name>
        <dbReference type="ChEBI" id="CHEBI:190135"/>
    </cofactor>
</comment>
<dbReference type="EnsemblProtists" id="EKX33944">
    <property type="protein sequence ID" value="EKX33944"/>
    <property type="gene ID" value="GUITHDRAFT_155896"/>
</dbReference>
<evidence type="ECO:0000313" key="10">
    <source>
        <dbReference type="Proteomes" id="UP000011087"/>
    </source>
</evidence>
<keyword evidence="1" id="KW-0001">2Fe-2S</keyword>
<evidence type="ECO:0000256" key="1">
    <source>
        <dbReference type="ARBA" id="ARBA00022714"/>
    </source>
</evidence>
<keyword evidence="4" id="KW-0411">Iron-sulfur</keyword>
<evidence type="ECO:0000313" key="8">
    <source>
        <dbReference type="EMBL" id="EKX33944.1"/>
    </source>
</evidence>
<dbReference type="OrthoDB" id="15717at2759"/>
<reference evidence="8 10" key="1">
    <citation type="journal article" date="2012" name="Nature">
        <title>Algal genomes reveal evolutionary mosaicism and the fate of nucleomorphs.</title>
        <authorList>
            <consortium name="DOE Joint Genome Institute"/>
            <person name="Curtis B.A."/>
            <person name="Tanifuji G."/>
            <person name="Burki F."/>
            <person name="Gruber A."/>
            <person name="Irimia M."/>
            <person name="Maruyama S."/>
            <person name="Arias M.C."/>
            <person name="Ball S.G."/>
            <person name="Gile G.H."/>
            <person name="Hirakawa Y."/>
            <person name="Hopkins J.F."/>
            <person name="Kuo A."/>
            <person name="Rensing S.A."/>
            <person name="Schmutz J."/>
            <person name="Symeonidi A."/>
            <person name="Elias M."/>
            <person name="Eveleigh R.J."/>
            <person name="Herman E.K."/>
            <person name="Klute M.J."/>
            <person name="Nakayama T."/>
            <person name="Obornik M."/>
            <person name="Reyes-Prieto A."/>
            <person name="Armbrust E.V."/>
            <person name="Aves S.J."/>
            <person name="Beiko R.G."/>
            <person name="Coutinho P."/>
            <person name="Dacks J.B."/>
            <person name="Durnford D.G."/>
            <person name="Fast N.M."/>
            <person name="Green B.R."/>
            <person name="Grisdale C.J."/>
            <person name="Hempel F."/>
            <person name="Henrissat B."/>
            <person name="Hoppner M.P."/>
            <person name="Ishida K."/>
            <person name="Kim E."/>
            <person name="Koreny L."/>
            <person name="Kroth P.G."/>
            <person name="Liu Y."/>
            <person name="Malik S.B."/>
            <person name="Maier U.G."/>
            <person name="McRose D."/>
            <person name="Mock T."/>
            <person name="Neilson J.A."/>
            <person name="Onodera N.T."/>
            <person name="Poole A.M."/>
            <person name="Pritham E.J."/>
            <person name="Richards T.A."/>
            <person name="Rocap G."/>
            <person name="Roy S.W."/>
            <person name="Sarai C."/>
            <person name="Schaack S."/>
            <person name="Shirato S."/>
            <person name="Slamovits C.H."/>
            <person name="Spencer D.F."/>
            <person name="Suzuki S."/>
            <person name="Worden A.Z."/>
            <person name="Zauner S."/>
            <person name="Barry K."/>
            <person name="Bell C."/>
            <person name="Bharti A.K."/>
            <person name="Crow J.A."/>
            <person name="Grimwood J."/>
            <person name="Kramer R."/>
            <person name="Lindquist E."/>
            <person name="Lucas S."/>
            <person name="Salamov A."/>
            <person name="McFadden G.I."/>
            <person name="Lane C.E."/>
            <person name="Keeling P.J."/>
            <person name="Gray M.W."/>
            <person name="Grigoriev I.V."/>
            <person name="Archibald J.M."/>
        </authorList>
    </citation>
    <scope>NUCLEOTIDE SEQUENCE</scope>
    <source>
        <strain evidence="8 10">CCMP2712</strain>
    </source>
</reference>
<dbReference type="OMA" id="DGAHKNL"/>
<feature type="region of interest" description="Disordered" evidence="6">
    <location>
        <begin position="80"/>
        <end position="100"/>
    </location>
</feature>
<dbReference type="eggNOG" id="KOG4605">
    <property type="taxonomic scope" value="Eukaryota"/>
</dbReference>
<gene>
    <name evidence="8" type="ORF">GUITHDRAFT_155896</name>
</gene>
<proteinExistence type="predicted"/>
<evidence type="ECO:0000256" key="4">
    <source>
        <dbReference type="ARBA" id="ARBA00023014"/>
    </source>
</evidence>
<dbReference type="SMART" id="SM00704">
    <property type="entry name" value="ZnF_CDGSH"/>
    <property type="match status" value="2"/>
</dbReference>
<feature type="domain" description="Iron-binding zinc finger CDGSH type" evidence="7">
    <location>
        <begin position="53"/>
        <end position="88"/>
    </location>
</feature>